<gene>
    <name evidence="2" type="ORF">RRG08_037762</name>
</gene>
<evidence type="ECO:0000313" key="2">
    <source>
        <dbReference type="EMBL" id="KAK3782765.1"/>
    </source>
</evidence>
<reference evidence="2" key="1">
    <citation type="journal article" date="2023" name="G3 (Bethesda)">
        <title>A reference genome for the long-term kleptoplast-retaining sea slug Elysia crispata morphotype clarki.</title>
        <authorList>
            <person name="Eastman K.E."/>
            <person name="Pendleton A.L."/>
            <person name="Shaikh M.A."/>
            <person name="Suttiyut T."/>
            <person name="Ogas R."/>
            <person name="Tomko P."/>
            <person name="Gavelis G."/>
            <person name="Widhalm J.R."/>
            <person name="Wisecaver J.H."/>
        </authorList>
    </citation>
    <scope>NUCLEOTIDE SEQUENCE</scope>
    <source>
        <strain evidence="2">ECLA1</strain>
    </source>
</reference>
<dbReference type="AlphaFoldDB" id="A0AAE1A7M5"/>
<organism evidence="2 3">
    <name type="scientific">Elysia crispata</name>
    <name type="common">lettuce slug</name>
    <dbReference type="NCBI Taxonomy" id="231223"/>
    <lineage>
        <taxon>Eukaryota</taxon>
        <taxon>Metazoa</taxon>
        <taxon>Spiralia</taxon>
        <taxon>Lophotrochozoa</taxon>
        <taxon>Mollusca</taxon>
        <taxon>Gastropoda</taxon>
        <taxon>Heterobranchia</taxon>
        <taxon>Euthyneura</taxon>
        <taxon>Panpulmonata</taxon>
        <taxon>Sacoglossa</taxon>
        <taxon>Placobranchoidea</taxon>
        <taxon>Plakobranchidae</taxon>
        <taxon>Elysia</taxon>
    </lineage>
</organism>
<evidence type="ECO:0000256" key="1">
    <source>
        <dbReference type="SAM" id="MobiDB-lite"/>
    </source>
</evidence>
<protein>
    <submittedName>
        <fullName evidence="2">Uncharacterized protein</fullName>
    </submittedName>
</protein>
<sequence>MHLLRKRRSRQQRRQWEDNILEWTAYYSKCSIAMERKRECLSPRRSDIDFTQGRGNLIPGRRPSLQGPHRRDWHCPRRFSGL</sequence>
<evidence type="ECO:0000313" key="3">
    <source>
        <dbReference type="Proteomes" id="UP001283361"/>
    </source>
</evidence>
<name>A0AAE1A7M5_9GAST</name>
<comment type="caution">
    <text evidence="2">The sequence shown here is derived from an EMBL/GenBank/DDBJ whole genome shotgun (WGS) entry which is preliminary data.</text>
</comment>
<keyword evidence="3" id="KW-1185">Reference proteome</keyword>
<dbReference type="Proteomes" id="UP001283361">
    <property type="component" value="Unassembled WGS sequence"/>
</dbReference>
<feature type="region of interest" description="Disordered" evidence="1">
    <location>
        <begin position="51"/>
        <end position="72"/>
    </location>
</feature>
<proteinExistence type="predicted"/>
<dbReference type="EMBL" id="JAWDGP010002489">
    <property type="protein sequence ID" value="KAK3782765.1"/>
    <property type="molecule type" value="Genomic_DNA"/>
</dbReference>
<accession>A0AAE1A7M5</accession>